<dbReference type="Proteomes" id="UP000001036">
    <property type="component" value="Chromosome"/>
</dbReference>
<evidence type="ECO:0000313" key="2">
    <source>
        <dbReference type="Proteomes" id="UP000001036"/>
    </source>
</evidence>
<dbReference type="HOGENOM" id="CLU_121622_1_1_6"/>
<dbReference type="Gene3D" id="3.20.160.10">
    <property type="entry name" value="vpa0580 domain like"/>
    <property type="match status" value="1"/>
</dbReference>
<dbReference type="EMBL" id="CP000934">
    <property type="protein sequence ID" value="ACE85942.1"/>
    <property type="molecule type" value="Genomic_DNA"/>
</dbReference>
<name>B3PEW2_CELJU</name>
<accession>B3PEW2</accession>
<dbReference type="InterPro" id="IPR038604">
    <property type="entry name" value="HopJ_sf"/>
</dbReference>
<dbReference type="eggNOG" id="ENOG5032RP0">
    <property type="taxonomic scope" value="Bacteria"/>
</dbReference>
<evidence type="ECO:0000313" key="1">
    <source>
        <dbReference type="EMBL" id="ACE85942.1"/>
    </source>
</evidence>
<gene>
    <name evidence="1" type="ordered locus">CJA_1687</name>
</gene>
<dbReference type="KEGG" id="cja:CJA_1687"/>
<keyword evidence="2" id="KW-1185">Reference proteome</keyword>
<dbReference type="AlphaFoldDB" id="B3PEW2"/>
<organism evidence="1 2">
    <name type="scientific">Cellvibrio japonicus (strain Ueda107)</name>
    <name type="common">Pseudomonas fluorescens subsp. cellulosa</name>
    <dbReference type="NCBI Taxonomy" id="498211"/>
    <lineage>
        <taxon>Bacteria</taxon>
        <taxon>Pseudomonadati</taxon>
        <taxon>Pseudomonadota</taxon>
        <taxon>Gammaproteobacteria</taxon>
        <taxon>Cellvibrionales</taxon>
        <taxon>Cellvibrionaceae</taxon>
        <taxon>Cellvibrio</taxon>
    </lineage>
</organism>
<dbReference type="InterPro" id="IPR014984">
    <property type="entry name" value="HopJ"/>
</dbReference>
<protein>
    <submittedName>
        <fullName evidence="1">Type III effector HopPmaJ(Pto)</fullName>
    </submittedName>
</protein>
<sequence>MNQTMQIQQFLDKLHNRPESLQFNDTMAVIEANYHFSPTSFTNGELRNEAGQNSGSCKLFAFALMHQLDKNQTLSCFGDYYRIDVLQHPENSDHQNIRNFIRYGWDGVRYDGQALTPINV</sequence>
<dbReference type="Pfam" id="PF08888">
    <property type="entry name" value="HopJ"/>
    <property type="match status" value="1"/>
</dbReference>
<proteinExistence type="predicted"/>
<dbReference type="STRING" id="498211.CJA_1687"/>
<reference evidence="1 2" key="1">
    <citation type="journal article" date="2008" name="J. Bacteriol.">
        <title>Insights into plant cell wall degradation from the genome sequence of the soil bacterium Cellvibrio japonicus.</title>
        <authorList>
            <person name="Deboy R.T."/>
            <person name="Mongodin E.F."/>
            <person name="Fouts D.E."/>
            <person name="Tailford L.E."/>
            <person name="Khouri H."/>
            <person name="Emerson J.B."/>
            <person name="Mohamoud Y."/>
            <person name="Watkins K."/>
            <person name="Henrissat B."/>
            <person name="Gilbert H.J."/>
            <person name="Nelson K.E."/>
        </authorList>
    </citation>
    <scope>NUCLEOTIDE SEQUENCE [LARGE SCALE GENOMIC DNA]</scope>
    <source>
        <strain evidence="1 2">Ueda107</strain>
    </source>
</reference>